<protein>
    <recommendedName>
        <fullName evidence="9">Disease resistance protein</fullName>
    </recommendedName>
</protein>
<comment type="caution">
    <text evidence="7">The sequence shown here is derived from an EMBL/GenBank/DDBJ whole genome shotgun (WGS) entry which is preliminary data.</text>
</comment>
<dbReference type="InterPro" id="IPR027417">
    <property type="entry name" value="P-loop_NTPase"/>
</dbReference>
<dbReference type="PANTHER" id="PTHR23155:SF1205">
    <property type="entry name" value="DISEASE RESISTANCE PROTEIN RPM1"/>
    <property type="match status" value="1"/>
</dbReference>
<keyword evidence="8" id="KW-1185">Reference proteome</keyword>
<accession>A0AAP0K881</accession>
<dbReference type="Pfam" id="PF23559">
    <property type="entry name" value="WHD_DRP"/>
    <property type="match status" value="1"/>
</dbReference>
<dbReference type="GO" id="GO:0043531">
    <property type="term" value="F:ADP binding"/>
    <property type="evidence" value="ECO:0007669"/>
    <property type="project" value="InterPro"/>
</dbReference>
<reference evidence="7 8" key="1">
    <citation type="submission" date="2024-01" db="EMBL/GenBank/DDBJ databases">
        <title>Genome assemblies of Stephania.</title>
        <authorList>
            <person name="Yang L."/>
        </authorList>
    </citation>
    <scope>NUCLEOTIDE SEQUENCE [LARGE SCALE GENOMIC DNA]</scope>
    <source>
        <strain evidence="7">QJT</strain>
        <tissue evidence="7">Leaf</tissue>
    </source>
</reference>
<dbReference type="InterPro" id="IPR038005">
    <property type="entry name" value="RX-like_CC"/>
</dbReference>
<dbReference type="InterPro" id="IPR058922">
    <property type="entry name" value="WHD_DRP"/>
</dbReference>
<keyword evidence="2" id="KW-0547">Nucleotide-binding</keyword>
<dbReference type="Pfam" id="PF00931">
    <property type="entry name" value="NB-ARC"/>
    <property type="match status" value="1"/>
</dbReference>
<name>A0AAP0K881_9MAGN</name>
<dbReference type="EMBL" id="JBBNAE010000002">
    <property type="protein sequence ID" value="KAK9146507.1"/>
    <property type="molecule type" value="Genomic_DNA"/>
</dbReference>
<evidence type="ECO:0000256" key="2">
    <source>
        <dbReference type="ARBA" id="ARBA00022741"/>
    </source>
</evidence>
<evidence type="ECO:0008006" key="9">
    <source>
        <dbReference type="Google" id="ProtNLM"/>
    </source>
</evidence>
<organism evidence="7 8">
    <name type="scientific">Stephania japonica</name>
    <dbReference type="NCBI Taxonomy" id="461633"/>
    <lineage>
        <taxon>Eukaryota</taxon>
        <taxon>Viridiplantae</taxon>
        <taxon>Streptophyta</taxon>
        <taxon>Embryophyta</taxon>
        <taxon>Tracheophyta</taxon>
        <taxon>Spermatophyta</taxon>
        <taxon>Magnoliopsida</taxon>
        <taxon>Ranunculales</taxon>
        <taxon>Menispermaceae</taxon>
        <taxon>Menispermoideae</taxon>
        <taxon>Cissampelideae</taxon>
        <taxon>Stephania</taxon>
    </lineage>
</organism>
<feature type="domain" description="NB-ARC" evidence="4">
    <location>
        <begin position="176"/>
        <end position="347"/>
    </location>
</feature>
<dbReference type="Gene3D" id="1.10.8.430">
    <property type="entry name" value="Helical domain of apoptotic protease-activating factors"/>
    <property type="match status" value="1"/>
</dbReference>
<evidence type="ECO:0000256" key="3">
    <source>
        <dbReference type="ARBA" id="ARBA00022821"/>
    </source>
</evidence>
<evidence type="ECO:0000313" key="8">
    <source>
        <dbReference type="Proteomes" id="UP001417504"/>
    </source>
</evidence>
<dbReference type="Proteomes" id="UP001417504">
    <property type="component" value="Unassembled WGS sequence"/>
</dbReference>
<evidence type="ECO:0000313" key="7">
    <source>
        <dbReference type="EMBL" id="KAK9146507.1"/>
    </source>
</evidence>
<dbReference type="Gene3D" id="3.40.50.300">
    <property type="entry name" value="P-loop containing nucleotide triphosphate hydrolases"/>
    <property type="match status" value="1"/>
</dbReference>
<dbReference type="PRINTS" id="PR00364">
    <property type="entry name" value="DISEASERSIST"/>
</dbReference>
<evidence type="ECO:0000256" key="1">
    <source>
        <dbReference type="ARBA" id="ARBA00022737"/>
    </source>
</evidence>
<dbReference type="CDD" id="cd14798">
    <property type="entry name" value="RX-CC_like"/>
    <property type="match status" value="1"/>
</dbReference>
<evidence type="ECO:0000259" key="6">
    <source>
        <dbReference type="Pfam" id="PF23559"/>
    </source>
</evidence>
<dbReference type="GO" id="GO:0098542">
    <property type="term" value="P:defense response to other organism"/>
    <property type="evidence" value="ECO:0007669"/>
    <property type="project" value="TreeGrafter"/>
</dbReference>
<dbReference type="Gene3D" id="1.10.10.10">
    <property type="entry name" value="Winged helix-like DNA-binding domain superfamily/Winged helix DNA-binding domain"/>
    <property type="match status" value="1"/>
</dbReference>
<feature type="domain" description="Disease resistance N-terminal" evidence="5">
    <location>
        <begin position="7"/>
        <end position="86"/>
    </location>
</feature>
<dbReference type="InterPro" id="IPR002182">
    <property type="entry name" value="NB-ARC"/>
</dbReference>
<dbReference type="FunFam" id="1.10.10.10:FF:000322">
    <property type="entry name" value="Probable disease resistance protein At1g63360"/>
    <property type="match status" value="1"/>
</dbReference>
<gene>
    <name evidence="7" type="ORF">Sjap_006410</name>
</gene>
<keyword evidence="3" id="KW-0611">Plant defense</keyword>
<dbReference type="InterPro" id="IPR042197">
    <property type="entry name" value="Apaf_helical"/>
</dbReference>
<dbReference type="FunFam" id="3.40.50.300:FF:001091">
    <property type="entry name" value="Probable disease resistance protein At1g61300"/>
    <property type="match status" value="1"/>
</dbReference>
<dbReference type="InterPro" id="IPR044974">
    <property type="entry name" value="Disease_R_plants"/>
</dbReference>
<dbReference type="PANTHER" id="PTHR23155">
    <property type="entry name" value="DISEASE RESISTANCE PROTEIN RP"/>
    <property type="match status" value="1"/>
</dbReference>
<proteinExistence type="predicted"/>
<dbReference type="SUPFAM" id="SSF52540">
    <property type="entry name" value="P-loop containing nucleoside triphosphate hydrolases"/>
    <property type="match status" value="1"/>
</dbReference>
<keyword evidence="1" id="KW-0677">Repeat</keyword>
<dbReference type="AlphaFoldDB" id="A0AAP0K881"/>
<dbReference type="InterPro" id="IPR036388">
    <property type="entry name" value="WH-like_DNA-bd_sf"/>
</dbReference>
<dbReference type="InterPro" id="IPR041118">
    <property type="entry name" value="Rx_N"/>
</dbReference>
<dbReference type="Gene3D" id="1.20.5.4130">
    <property type="match status" value="1"/>
</dbReference>
<sequence length="551" mass="63950">MATESLLNFLVNKLGEMVIDEAQLQLGIGNDIVFLQNEFSGLKAFIQKSDRMRNHDEVARELVIQVRNEFFKVEDVLEEFLFQMKIIRSKRPTSCLDFKVCIHYIPFLFKQLTLQRRFHYQVENIKKEVGEIIKRQKMFLQQFEAGREGLIHDEGTFDPSCMSSAFMKERDLVGIEEHVKTLVDMVLEEDEKVGCTNKIISIVGMGGVGKTTLARKVYHTVRNKFQSSAWITVSQAFNHKDILACIKQEVVHCSADTTSTTINSLQKDIREHLDGKRYILILDDIWDLKAWEFIKVALPMRSHGCKVIFTTRNAKVAKPIREEYFIYKLDKLPYQCAYHLFCREAFINYDPPRICPSYLRDVVDRMVIKCDGLPLALITLGALMSKRGCTMLEWVNILENLSWEMSNDPHLERMKTLLLTSYNYLPSQMKNCFLHCCMFSEDYKFNSSDVIRMWVAEGFVVSEGRKTAEEVGAAYLLELLERNMVQLISSSMINDSTVFAYRVHDITREVGIHVIEKEQFAVSMNNWHDVNDDCISSWRLGHRFVTWLLVG</sequence>
<evidence type="ECO:0000259" key="5">
    <source>
        <dbReference type="Pfam" id="PF18052"/>
    </source>
</evidence>
<feature type="domain" description="Disease resistance protein winged helix" evidence="6">
    <location>
        <begin position="438"/>
        <end position="508"/>
    </location>
</feature>
<dbReference type="Pfam" id="PF18052">
    <property type="entry name" value="Rx_N"/>
    <property type="match status" value="1"/>
</dbReference>
<evidence type="ECO:0000259" key="4">
    <source>
        <dbReference type="Pfam" id="PF00931"/>
    </source>
</evidence>